<dbReference type="EMBL" id="KJ452170">
    <property type="protein sequence ID" value="AJA72323.1"/>
    <property type="molecule type" value="Genomic_DNA"/>
</dbReference>
<reference evidence="4 5" key="1">
    <citation type="submission" date="2014-02" db="EMBL/GenBank/DDBJ databases">
        <title>Complete genome sequence of the first South Korean egg drop syndrome virus.</title>
        <authorList>
            <person name="Cha S.-Y."/>
            <person name="Shin J.-H."/>
            <person name="Jang H.-K."/>
        </authorList>
    </citation>
    <scope>NUCLEOTIDE SEQUENCE [LARGE SCALE GENOMIC DNA]</scope>
    <source>
        <strain evidence="1">D11-JW-012</strain>
        <strain evidence="2">D11-JW-017</strain>
    </source>
</reference>
<dbReference type="EMBL" id="KJ452171">
    <property type="protein sequence ID" value="AJA72352.1"/>
    <property type="molecule type" value="Genomic_DNA"/>
</dbReference>
<reference evidence="3 6" key="2">
    <citation type="journal article" date="2019" name="Can. Vet. J.">
        <title>First reported outbreak of Duck atadenovirus A tracheobronchitis in 3-week-old ducklings in Quebec including whole genome sequence of the virus.</title>
        <authorList>
            <person name="Chenier S."/>
            <person name="Desroches M."/>
            <person name="Provost C."/>
            <person name="Bournival V."/>
            <person name="St-Sauveur V.G."/>
            <person name="Koszegi M."/>
            <person name="Gagnon C.A."/>
        </authorList>
    </citation>
    <scope>NUCLEOTIDE SEQUENCE [LARGE SCALE GENOMIC DNA]</scope>
    <source>
        <strain evidence="3 6">FMV-19-2234581</strain>
    </source>
</reference>
<dbReference type="Proteomes" id="UP000163658">
    <property type="component" value="Genome"/>
</dbReference>
<dbReference type="Proteomes" id="UP000162111">
    <property type="component" value="Segment"/>
</dbReference>
<evidence type="ECO:0000313" key="2">
    <source>
        <dbReference type="EMBL" id="AJA72352.1"/>
    </source>
</evidence>
<organism evidence="2 4">
    <name type="scientific">Duck adenovirus 1</name>
    <name type="common">DAdV-1</name>
    <dbReference type="NCBI Taxonomy" id="130329"/>
    <lineage>
        <taxon>Viruses</taxon>
        <taxon>Varidnaviria</taxon>
        <taxon>Bamfordvirae</taxon>
        <taxon>Preplasmiviricota</taxon>
        <taxon>Polisuviricotina</taxon>
        <taxon>Pharingeaviricetes</taxon>
        <taxon>Rowavirales</taxon>
        <taxon>Adenoviridae</taxon>
        <taxon>Barthadenovirus</taxon>
        <taxon>Barthadenovirus galloanserae</taxon>
        <taxon>Duck atadenovirus A</taxon>
    </lineage>
</organism>
<protein>
    <submittedName>
        <fullName evidence="3">E1B protein small T-antigen</fullName>
    </submittedName>
    <submittedName>
        <fullName evidence="2">E1B protein, small T-antigen</fullName>
    </submittedName>
</protein>
<evidence type="ECO:0000313" key="1">
    <source>
        <dbReference type="EMBL" id="AJA72323.1"/>
    </source>
</evidence>
<evidence type="ECO:0000313" key="5">
    <source>
        <dbReference type="Proteomes" id="UP000163658"/>
    </source>
</evidence>
<dbReference type="Proteomes" id="UP000434273">
    <property type="component" value="Segment"/>
</dbReference>
<evidence type="ECO:0000313" key="4">
    <source>
        <dbReference type="Proteomes" id="UP000162111"/>
    </source>
</evidence>
<accession>A0A0D3MVU3</accession>
<proteinExistence type="predicted"/>
<name>A0A0D3MVU3_DADV1</name>
<evidence type="ECO:0000313" key="6">
    <source>
        <dbReference type="Proteomes" id="UP000434273"/>
    </source>
</evidence>
<evidence type="ECO:0000313" key="3">
    <source>
        <dbReference type="EMBL" id="QGX86415.1"/>
    </source>
</evidence>
<sequence>MKRLLYFICRVSRFYCRCWFYEDDGTGDEVDGPLIFFKSLTQDDIAKILMETTLTRWQLFWHNPLLMKPKLWSVGELVRVIAAKPSIFSELDKMCLGPPTSKALVAAGNLPSPFTINVFCALMAWLGPMCKGRNLQHTWELCDSVAGVLYLTLPNLKK</sequence>
<dbReference type="EMBL" id="MN310513">
    <property type="protein sequence ID" value="QGX86415.1"/>
    <property type="molecule type" value="Genomic_DNA"/>
</dbReference>